<dbReference type="CDD" id="cd11380">
    <property type="entry name" value="Ribosomal_S8e_like"/>
    <property type="match status" value="1"/>
</dbReference>
<proteinExistence type="inferred from homology"/>
<dbReference type="Gene3D" id="1.10.168.20">
    <property type="entry name" value="Ribosomal protein S8e, subdomain"/>
    <property type="match status" value="1"/>
</dbReference>
<dbReference type="InterPro" id="IPR042563">
    <property type="entry name" value="Ribosomal_protein_eS8_euk"/>
</dbReference>
<evidence type="ECO:0000256" key="1">
    <source>
        <dbReference type="ARBA" id="ARBA00005257"/>
    </source>
</evidence>
<accession>A0AA85EYQ1</accession>
<dbReference type="PANTHER" id="PTHR10394">
    <property type="entry name" value="40S RIBOSOMAL PROTEIN S8"/>
    <property type="match status" value="1"/>
</dbReference>
<dbReference type="FunFam" id="3.10.290.70:FF:000001">
    <property type="entry name" value="40S ribosomal protein S8"/>
    <property type="match status" value="1"/>
</dbReference>
<evidence type="ECO:0000256" key="3">
    <source>
        <dbReference type="ARBA" id="ARBA00023274"/>
    </source>
</evidence>
<dbReference type="Pfam" id="PF01201">
    <property type="entry name" value="Ribosomal_S8e"/>
    <property type="match status" value="1"/>
</dbReference>
<dbReference type="WBParaSite" id="SRDH1_29030.1">
    <property type="protein sequence ID" value="SRDH1_29030.1"/>
    <property type="gene ID" value="SRDH1_29030"/>
</dbReference>
<keyword evidence="6" id="KW-1185">Reference proteome</keyword>
<evidence type="ECO:0000256" key="2">
    <source>
        <dbReference type="ARBA" id="ARBA00022980"/>
    </source>
</evidence>
<evidence type="ECO:0000313" key="6">
    <source>
        <dbReference type="Proteomes" id="UP000050792"/>
    </source>
</evidence>
<dbReference type="GO" id="GO:0003735">
    <property type="term" value="F:structural constituent of ribosome"/>
    <property type="evidence" value="ECO:0007669"/>
    <property type="project" value="InterPro"/>
</dbReference>
<evidence type="ECO:0000313" key="7">
    <source>
        <dbReference type="WBParaSite" id="SRDH1_29030.1"/>
    </source>
</evidence>
<dbReference type="NCBIfam" id="TIGR00307">
    <property type="entry name" value="eS8"/>
    <property type="match status" value="1"/>
</dbReference>
<feature type="region of interest" description="Disordered" evidence="5">
    <location>
        <begin position="1"/>
        <end position="24"/>
    </location>
</feature>
<protein>
    <recommendedName>
        <fullName evidence="4">40S ribosomal protein S8</fullName>
    </recommendedName>
</protein>
<reference evidence="7" key="2">
    <citation type="submission" date="2023-11" db="UniProtKB">
        <authorList>
            <consortium name="WormBaseParasite"/>
        </authorList>
    </citation>
    <scope>IDENTIFICATION</scope>
</reference>
<dbReference type="GO" id="GO:0005840">
    <property type="term" value="C:ribosome"/>
    <property type="evidence" value="ECO:0007669"/>
    <property type="project" value="UniProtKB-KW"/>
</dbReference>
<feature type="compositionally biased region" description="Basic residues" evidence="5">
    <location>
        <begin position="7"/>
        <end position="24"/>
    </location>
</feature>
<organism evidence="6 7">
    <name type="scientific">Schistosoma rodhaini</name>
    <dbReference type="NCBI Taxonomy" id="6188"/>
    <lineage>
        <taxon>Eukaryota</taxon>
        <taxon>Metazoa</taxon>
        <taxon>Spiralia</taxon>
        <taxon>Lophotrochozoa</taxon>
        <taxon>Platyhelminthes</taxon>
        <taxon>Trematoda</taxon>
        <taxon>Digenea</taxon>
        <taxon>Strigeidida</taxon>
        <taxon>Schistosomatoidea</taxon>
        <taxon>Schistosomatidae</taxon>
        <taxon>Schistosoma</taxon>
    </lineage>
</organism>
<evidence type="ECO:0000256" key="4">
    <source>
        <dbReference type="RuleBase" id="RU000669"/>
    </source>
</evidence>
<comment type="similarity">
    <text evidence="1 4">Belongs to the eukaryotic ribosomal protein eS8 family.</text>
</comment>
<sequence length="240" mass="27409">MGIARDRIHKRAKTGARRERNRKKRKFELGRPAAMTKLGPKRVHTVRVRGGNLKLRAMRLDQGNFSWPSQAISRKTKIIDVVYNASSNELVRTKTLVKRAIVQIDGAPFRQWFEAHYLKELGRRKVVSKKGHTVTQENPEEDVLLKKRSKSALKKYETRQALPQANVEEPLKEAFVTGRLLACISSRPGQIGRADGYILEGKELEFYSKKLKDVCILNLKSGVNPGFFSFHIVVSIYIIE</sequence>
<name>A0AA85EYQ1_9TREM</name>
<dbReference type="Gene3D" id="3.10.290.70">
    <property type="match status" value="1"/>
</dbReference>
<keyword evidence="3 4" id="KW-0687">Ribonucleoprotein</keyword>
<dbReference type="InterPro" id="IPR018283">
    <property type="entry name" value="Ribosomal_eS8_CS"/>
</dbReference>
<dbReference type="GO" id="GO:0006412">
    <property type="term" value="P:translation"/>
    <property type="evidence" value="ECO:0007669"/>
    <property type="project" value="InterPro"/>
</dbReference>
<dbReference type="InterPro" id="IPR022309">
    <property type="entry name" value="Ribosomal_Se8/biogenesis_NSA2"/>
</dbReference>
<dbReference type="Proteomes" id="UP000050792">
    <property type="component" value="Unassembled WGS sequence"/>
</dbReference>
<dbReference type="PROSITE" id="PS01193">
    <property type="entry name" value="RIBOSOMAL_S8E"/>
    <property type="match status" value="1"/>
</dbReference>
<dbReference type="InterPro" id="IPR001047">
    <property type="entry name" value="Ribosomal_eS8"/>
</dbReference>
<evidence type="ECO:0000256" key="5">
    <source>
        <dbReference type="SAM" id="MobiDB-lite"/>
    </source>
</evidence>
<keyword evidence="2 4" id="KW-0689">Ribosomal protein</keyword>
<dbReference type="AlphaFoldDB" id="A0AA85EYQ1"/>
<dbReference type="GO" id="GO:1990904">
    <property type="term" value="C:ribonucleoprotein complex"/>
    <property type="evidence" value="ECO:0007669"/>
    <property type="project" value="UniProtKB-KW"/>
</dbReference>
<reference evidence="6" key="1">
    <citation type="submission" date="2022-06" db="EMBL/GenBank/DDBJ databases">
        <authorList>
            <person name="Berger JAMES D."/>
            <person name="Berger JAMES D."/>
        </authorList>
    </citation>
    <scope>NUCLEOTIDE SEQUENCE [LARGE SCALE GENOMIC DNA]</scope>
</reference>